<dbReference type="GO" id="GO:0003700">
    <property type="term" value="F:DNA-binding transcription factor activity"/>
    <property type="evidence" value="ECO:0007669"/>
    <property type="project" value="InterPro"/>
</dbReference>
<protein>
    <submittedName>
        <fullName evidence="5">AraC family transcriptional regulator</fullName>
    </submittedName>
    <submittedName>
        <fullName evidence="6">Helix-turn-helix domain-containing protein</fullName>
    </submittedName>
    <submittedName>
        <fullName evidence="7">Helix-turn-helix transcriptional regulator</fullName>
    </submittedName>
</protein>
<dbReference type="Proteomes" id="UP000839596">
    <property type="component" value="Unassembled WGS sequence"/>
</dbReference>
<dbReference type="AlphaFoldDB" id="A0A5Y2YE95"/>
<dbReference type="InterPro" id="IPR020449">
    <property type="entry name" value="Tscrpt_reg_AraC-type_HTH"/>
</dbReference>
<evidence type="ECO:0000313" key="6">
    <source>
        <dbReference type="EMBL" id="HAC6946872.1"/>
    </source>
</evidence>
<reference evidence="6" key="2">
    <citation type="submission" date="2018-07" db="EMBL/GenBank/DDBJ databases">
        <authorList>
            <consortium name="NCBI Pathogen Detection Project"/>
        </authorList>
    </citation>
    <scope>NUCLEOTIDE SEQUENCE</scope>
    <source>
        <strain evidence="8">09-0793</strain>
        <strain evidence="7">12-2229</strain>
        <strain evidence="9">13-4047</strain>
        <strain evidence="6">13-7331</strain>
    </source>
</reference>
<dbReference type="PROSITE" id="PS01124">
    <property type="entry name" value="HTH_ARAC_FAMILY_2"/>
    <property type="match status" value="1"/>
</dbReference>
<dbReference type="InterPro" id="IPR009057">
    <property type="entry name" value="Homeodomain-like_sf"/>
</dbReference>
<dbReference type="EMBL" id="AAIOLQ010000005">
    <property type="protein sequence ID" value="ECG4536801.1"/>
    <property type="molecule type" value="Genomic_DNA"/>
</dbReference>
<name>A0A5Y2YE95_SALET</name>
<dbReference type="EMBL" id="DAASXX010000066">
    <property type="protein sequence ID" value="HAE7520145.1"/>
    <property type="molecule type" value="Genomic_DNA"/>
</dbReference>
<evidence type="ECO:0000256" key="3">
    <source>
        <dbReference type="ARBA" id="ARBA00023163"/>
    </source>
</evidence>
<dbReference type="GO" id="GO:0043565">
    <property type="term" value="F:sequence-specific DNA binding"/>
    <property type="evidence" value="ECO:0007669"/>
    <property type="project" value="InterPro"/>
</dbReference>
<dbReference type="Pfam" id="PF12833">
    <property type="entry name" value="HTH_18"/>
    <property type="match status" value="1"/>
</dbReference>
<dbReference type="EMBL" id="DAASLT010000009">
    <property type="protein sequence ID" value="HAE6051990.1"/>
    <property type="molecule type" value="Genomic_DNA"/>
</dbReference>
<reference evidence="6" key="1">
    <citation type="journal article" date="2018" name="Genome Biol.">
        <title>SKESA: strategic k-mer extension for scrupulous assemblies.</title>
        <authorList>
            <person name="Souvorov A."/>
            <person name="Agarwala R."/>
            <person name="Lipman D.J."/>
        </authorList>
    </citation>
    <scope>NUCLEOTIDE SEQUENCE</scope>
    <source>
        <strain evidence="8">09-0793</strain>
        <strain evidence="7">12-2229</strain>
        <strain evidence="9">13-4047</strain>
        <strain evidence="6">13-7331</strain>
    </source>
</reference>
<evidence type="ECO:0000313" key="9">
    <source>
        <dbReference type="EMBL" id="HAE7704319.1"/>
    </source>
</evidence>
<dbReference type="PRINTS" id="PR00032">
    <property type="entry name" value="HTHARAC"/>
</dbReference>
<dbReference type="PANTHER" id="PTHR43280:SF11">
    <property type="entry name" value="RCS-SPECIFIC HTH-TYPE TRANSCRIPTIONAL ACTIVATOR RCLR"/>
    <property type="match status" value="1"/>
</dbReference>
<evidence type="ECO:0000256" key="2">
    <source>
        <dbReference type="ARBA" id="ARBA00023125"/>
    </source>
</evidence>
<evidence type="ECO:0000313" key="7">
    <source>
        <dbReference type="EMBL" id="HAE6051990.1"/>
    </source>
</evidence>
<organism evidence="5">
    <name type="scientific">Salmonella enterica subsp. enterica serovar Javiana</name>
    <dbReference type="NCBI Taxonomy" id="363569"/>
    <lineage>
        <taxon>Bacteria</taxon>
        <taxon>Pseudomonadati</taxon>
        <taxon>Pseudomonadota</taxon>
        <taxon>Gammaproteobacteria</taxon>
        <taxon>Enterobacterales</taxon>
        <taxon>Enterobacteriaceae</taxon>
        <taxon>Salmonella</taxon>
    </lineage>
</organism>
<evidence type="ECO:0000313" key="8">
    <source>
        <dbReference type="EMBL" id="HAE7520145.1"/>
    </source>
</evidence>
<accession>A0A5Y2YE95</accession>
<feature type="domain" description="HTH araC/xylS-type" evidence="4">
    <location>
        <begin position="181"/>
        <end position="278"/>
    </location>
</feature>
<keyword evidence="1" id="KW-0805">Transcription regulation</keyword>
<dbReference type="EMBL" id="DAAMJS010000002">
    <property type="protein sequence ID" value="HAC6946872.1"/>
    <property type="molecule type" value="Genomic_DNA"/>
</dbReference>
<dbReference type="Gene3D" id="1.10.10.60">
    <property type="entry name" value="Homeodomain-like"/>
    <property type="match status" value="1"/>
</dbReference>
<comment type="caution">
    <text evidence="5">The sequence shown here is derived from an EMBL/GenBank/DDBJ whole genome shotgun (WGS) entry which is preliminary data.</text>
</comment>
<proteinExistence type="predicted"/>
<evidence type="ECO:0000259" key="4">
    <source>
        <dbReference type="PROSITE" id="PS01124"/>
    </source>
</evidence>
<evidence type="ECO:0000256" key="1">
    <source>
        <dbReference type="ARBA" id="ARBA00023015"/>
    </source>
</evidence>
<dbReference type="PANTHER" id="PTHR43280">
    <property type="entry name" value="ARAC-FAMILY TRANSCRIPTIONAL REGULATOR"/>
    <property type="match status" value="1"/>
</dbReference>
<keyword evidence="2" id="KW-0238">DNA-binding</keyword>
<sequence length="282" mass="32415">MTMLLDVSIDKKVGVSLPFFYFFHVTRGDVTFIVNDAEIKVSENQGLFVSKNVCLDIKFDEINNQSANMNTIRISSDIISRFNYLNYMRSGFNIDGVNRRGLKRSESCSFDFSRYSDAERHVLHSLTASIEQANTLATKKRHENDEHVLFYEYTLLLGILMANNIAVENLLQNISSETISEMAARLIMNDYCKTWNVSTLARGLHMSESTFKKKMHKEVGSVCEFVNKLKVVESLKRLRRTTDSLTEIAADLGYCSSSYFTQVFYRYIGVLPSKIRECFNRE</sequence>
<gene>
    <name evidence="5" type="ORF">E0S65_08865</name>
    <name evidence="6" type="ORF">G0D41_06710</name>
    <name evidence="7" type="ORF">G4I76_003823</name>
    <name evidence="8" type="ORF">G4P10_004684</name>
    <name evidence="9" type="ORF">G4P47_003311</name>
</gene>
<dbReference type="EMBL" id="DAASZT010000004">
    <property type="protein sequence ID" value="HAE7704319.1"/>
    <property type="molecule type" value="Genomic_DNA"/>
</dbReference>
<dbReference type="SMART" id="SM00342">
    <property type="entry name" value="HTH_ARAC"/>
    <property type="match status" value="1"/>
</dbReference>
<dbReference type="SUPFAM" id="SSF46689">
    <property type="entry name" value="Homeodomain-like"/>
    <property type="match status" value="1"/>
</dbReference>
<evidence type="ECO:0000313" key="5">
    <source>
        <dbReference type="EMBL" id="ECG4536801.1"/>
    </source>
</evidence>
<reference evidence="5" key="3">
    <citation type="submission" date="2019-03" db="EMBL/GenBank/DDBJ databases">
        <authorList>
            <person name="Ashton P.M."/>
            <person name="Dallman T."/>
            <person name="Nair S."/>
            <person name="De Pinna E."/>
            <person name="Peters T."/>
            <person name="Grant K."/>
        </authorList>
    </citation>
    <scope>NUCLEOTIDE SEQUENCE [LARGE SCALE GENOMIC DNA]</scope>
    <source>
        <strain evidence="5">314986</strain>
    </source>
</reference>
<dbReference type="InterPro" id="IPR018060">
    <property type="entry name" value="HTH_AraC"/>
</dbReference>
<keyword evidence="3" id="KW-0804">Transcription</keyword>